<proteinExistence type="predicted"/>
<name>U9U8L6_RHIID</name>
<gene>
    <name evidence="1" type="ORF">GLOINDRAFT_2440</name>
</gene>
<sequence length="169" mass="19914">MVKSVDVQQKSLFPNLWKVFNRKIQYLLDFSLNEPKGSDALTVDKIIQIFNHQKMDSSTLRRLLYQIFFYNAILLELRGKEYFKLDVFDNISPINSMNINKKQVNRTFLTVKEVLKQSNHQNIMSTKANTFQIPLKSNNQVEIEMKFIQLQELLESDVLANIYLHIKLS</sequence>
<protein>
    <submittedName>
        <fullName evidence="1">Uncharacterized protein</fullName>
    </submittedName>
</protein>
<dbReference type="EMBL" id="KI280794">
    <property type="protein sequence ID" value="ESA16754.1"/>
    <property type="molecule type" value="Genomic_DNA"/>
</dbReference>
<dbReference type="HOGENOM" id="CLU_1579348_0_0_1"/>
<organism evidence="1">
    <name type="scientific">Rhizophagus irregularis (strain DAOM 181602 / DAOM 197198 / MUCL 43194)</name>
    <name type="common">Arbuscular mycorrhizal fungus</name>
    <name type="synonym">Glomus intraradices</name>
    <dbReference type="NCBI Taxonomy" id="747089"/>
    <lineage>
        <taxon>Eukaryota</taxon>
        <taxon>Fungi</taxon>
        <taxon>Fungi incertae sedis</taxon>
        <taxon>Mucoromycota</taxon>
        <taxon>Glomeromycotina</taxon>
        <taxon>Glomeromycetes</taxon>
        <taxon>Glomerales</taxon>
        <taxon>Glomeraceae</taxon>
        <taxon>Rhizophagus</taxon>
    </lineage>
</organism>
<dbReference type="AlphaFoldDB" id="U9U8L6"/>
<reference evidence="1" key="1">
    <citation type="submission" date="2013-07" db="EMBL/GenBank/DDBJ databases">
        <title>The genome of an arbuscular mycorrhizal fungus provides insights into the evolution of the oldest plant symbiosis.</title>
        <authorList>
            <consortium name="DOE Joint Genome Institute"/>
            <person name="Tisserant E."/>
            <person name="Malbreil M."/>
            <person name="Kuo A."/>
            <person name="Kohler A."/>
            <person name="Symeonidi A."/>
            <person name="Balestrini R."/>
            <person name="Charron P."/>
            <person name="Duensing N."/>
            <person name="Frei-dit-Frey N."/>
            <person name="Gianinazzi-Pearson V."/>
            <person name="Gilbert B."/>
            <person name="Handa Y."/>
            <person name="Hijri M."/>
            <person name="Kaul R."/>
            <person name="Kawaguchi M."/>
            <person name="Krajinski F."/>
            <person name="Lammers P."/>
            <person name="Lapierre D."/>
            <person name="Masclaux F.G."/>
            <person name="Murat C."/>
            <person name="Morin E."/>
            <person name="Ndikumana S."/>
            <person name="Pagni M."/>
            <person name="Petitpierre D."/>
            <person name="Requena N."/>
            <person name="Rosikiewicz P."/>
            <person name="Riley R."/>
            <person name="Saito K."/>
            <person name="San Clemente H."/>
            <person name="Shapiro H."/>
            <person name="van Tuinen D."/>
            <person name="Becard G."/>
            <person name="Bonfante P."/>
            <person name="Paszkowski U."/>
            <person name="Shachar-Hill Y."/>
            <person name="Young J.P."/>
            <person name="Sanders I.R."/>
            <person name="Henrissat B."/>
            <person name="Rensing S.A."/>
            <person name="Grigoriev I.V."/>
            <person name="Corradi N."/>
            <person name="Roux C."/>
            <person name="Martin F."/>
        </authorList>
    </citation>
    <scope>NUCLEOTIDE SEQUENCE</scope>
    <source>
        <strain evidence="1">DAOM 197198</strain>
    </source>
</reference>
<evidence type="ECO:0000313" key="1">
    <source>
        <dbReference type="EMBL" id="ESA16754.1"/>
    </source>
</evidence>
<accession>U9U8L6</accession>